<dbReference type="OrthoDB" id="9997853at2759"/>
<name>A0A6P8IKM5_ACTTE</name>
<dbReference type="AlphaFoldDB" id="A0A6P8IKM5"/>
<sequence length="856" mass="98642">MAHLKIHPEQNTQEYTNHFSQKFDLKTEYFHCVLKDIHSNEYSFSMASIWAMEIHLKRNHICSFSITKKAIGLYHIPMARIGDKGMIMSSQPRTEQVGGPFYWAQWDTLNQRLYFLHKKFKEDDEEEKGSFEWTFSAYQFSEKVLQFCVLNMQLPFNIDTNHVISSSAQYFNLPLMQTISEKQFNMQVVTTAGGSLYICLQHKIEDEEEEEGFHSEQLPLQKRLSSETPPTEQSFMASLEYSVYFLHHDCILHCVLHCVPKHLVKKSVLFFSSLHNYLLVLLPGYALHLLNGNAEHEPCHHIILQGDEIPKFSVQGPEDQPPLLLYLHKQQNTFVVSEPDILDSRSGDGFELNFCKDRLVEIFSKTHLPTTRLSLLHLVLVHIKDAALLKKMIEHLCYDPSSPECTDLLKEYLMGSTYALMKKVLDRDVHRLVPFTCVDTFRGHLEESLDKRRIARIDCTLCRDTCVEFKNDKKKPLDGFWSAVKENKEYAKQQNLRFSLKSLGMCCDEESDEETETSQQQQLSQPQASSVKTLLRRFSSKKYPSMESVTSQTSTKSGDFLEYCEDDRSISEIKKQNMVIDRLAAHFQAHLPRETRTKTHNIAVEYVKNQAAQSDALLRLFRSGLGFSSDTNPTITLLFVRGTIREIALFQMVERYYTSVTDIKFPFPPGFQTFFTTLACRCLNQRMFMQYVDNNVLQLTDQFISRLVDDWDGESGDSDFVFQILSRLKHEKVKQAIQRWDHPLSTRYLSQQIADELLSTDLLECLGDKESLDCGFSPGKEGGLHGSFKESESFSDEEPCFRPLSTLMSTLREKAAHLPNESQFIDGGPYNLKHIEDVALLQTSREVDGSLATVPF</sequence>
<reference evidence="3" key="1">
    <citation type="submission" date="2025-08" db="UniProtKB">
        <authorList>
            <consortium name="RefSeq"/>
        </authorList>
    </citation>
    <scope>IDENTIFICATION</scope>
    <source>
        <tissue evidence="3">Tentacle</tissue>
    </source>
</reference>
<organism evidence="2 3">
    <name type="scientific">Actinia tenebrosa</name>
    <name type="common">Australian red waratah sea anemone</name>
    <dbReference type="NCBI Taxonomy" id="6105"/>
    <lineage>
        <taxon>Eukaryota</taxon>
        <taxon>Metazoa</taxon>
        <taxon>Cnidaria</taxon>
        <taxon>Anthozoa</taxon>
        <taxon>Hexacorallia</taxon>
        <taxon>Actiniaria</taxon>
        <taxon>Actiniidae</taxon>
        <taxon>Actinia</taxon>
    </lineage>
</organism>
<dbReference type="RefSeq" id="XP_031567235.1">
    <property type="nucleotide sequence ID" value="XM_031711375.1"/>
</dbReference>
<dbReference type="InterPro" id="IPR028010">
    <property type="entry name" value="GSAP_C_dom"/>
</dbReference>
<dbReference type="InterPro" id="IPR026172">
    <property type="entry name" value="GSAP_fam"/>
</dbReference>
<dbReference type="Pfam" id="PF14959">
    <property type="entry name" value="GSAP-16"/>
    <property type="match status" value="1"/>
</dbReference>
<evidence type="ECO:0000313" key="2">
    <source>
        <dbReference type="Proteomes" id="UP000515163"/>
    </source>
</evidence>
<dbReference type="PANTHER" id="PTHR13630:SF1">
    <property type="entry name" value="GAMMA-SECRETASE-ACTIVATING PROTEIN"/>
    <property type="match status" value="1"/>
</dbReference>
<accession>A0A6P8IKM5</accession>
<evidence type="ECO:0000313" key="3">
    <source>
        <dbReference type="RefSeq" id="XP_031567235.1"/>
    </source>
</evidence>
<dbReference type="GO" id="GO:0005802">
    <property type="term" value="C:trans-Golgi network"/>
    <property type="evidence" value="ECO:0007669"/>
    <property type="project" value="TreeGrafter"/>
</dbReference>
<dbReference type="PANTHER" id="PTHR13630">
    <property type="entry name" value="GAMMA-SECRETASE-ACTIVATING PROTEIN"/>
    <property type="match status" value="1"/>
</dbReference>
<dbReference type="Proteomes" id="UP000515163">
    <property type="component" value="Unplaced"/>
</dbReference>
<gene>
    <name evidence="3" type="primary">LOC116302141</name>
</gene>
<evidence type="ECO:0000259" key="1">
    <source>
        <dbReference type="Pfam" id="PF14959"/>
    </source>
</evidence>
<feature type="domain" description="Gamma-secretase-activating protein C-terminal" evidence="1">
    <location>
        <begin position="613"/>
        <end position="718"/>
    </location>
</feature>
<proteinExistence type="predicted"/>
<protein>
    <submittedName>
        <fullName evidence="3">Protein pigeon-like isoform X3</fullName>
    </submittedName>
</protein>
<keyword evidence="2" id="KW-1185">Reference proteome</keyword>
<dbReference type="GeneID" id="116302141"/>
<dbReference type="GO" id="GO:1902004">
    <property type="term" value="P:positive regulation of amyloid-beta formation"/>
    <property type="evidence" value="ECO:0007669"/>
    <property type="project" value="TreeGrafter"/>
</dbReference>